<accession>E8U7C3</accession>
<reference evidence="7 8" key="1">
    <citation type="journal article" date="2011" name="Stand. Genomic Sci.">
        <title>Complete genome sequence of Deinococcus maricopensis type strain (LB-34).</title>
        <authorList>
            <person name="Pukall R."/>
            <person name="Zeytun A."/>
            <person name="Lucas S."/>
            <person name="Lapidus A."/>
            <person name="Hammon N."/>
            <person name="Deshpande S."/>
            <person name="Nolan M."/>
            <person name="Cheng J.F."/>
            <person name="Pitluck S."/>
            <person name="Liolios K."/>
            <person name="Pagani I."/>
            <person name="Mikhailova N."/>
            <person name="Ivanova N."/>
            <person name="Mavromatis K."/>
            <person name="Pati A."/>
            <person name="Tapia R."/>
            <person name="Han C."/>
            <person name="Goodwin L."/>
            <person name="Chen A."/>
            <person name="Palaniappan K."/>
            <person name="Land M."/>
            <person name="Hauser L."/>
            <person name="Chang Y.J."/>
            <person name="Jeffries C.D."/>
            <person name="Brambilla E.M."/>
            <person name="Rohde M."/>
            <person name="Goker M."/>
            <person name="Detter J.C."/>
            <person name="Woyke T."/>
            <person name="Bristow J."/>
            <person name="Eisen J.A."/>
            <person name="Markowitz V."/>
            <person name="Hugenholtz P."/>
            <person name="Kyrpides N.C."/>
            <person name="Klenk H.P."/>
        </authorList>
    </citation>
    <scope>NUCLEOTIDE SEQUENCE [LARGE SCALE GENOMIC DNA]</scope>
    <source>
        <strain evidence="8">DSM 21211 / LMG 22137 / NRRL B-23946 / LB-34</strain>
    </source>
</reference>
<dbReference type="InterPro" id="IPR015943">
    <property type="entry name" value="WD40/YVTN_repeat-like_dom_sf"/>
</dbReference>
<dbReference type="KEGG" id="dmr:Deima_1311"/>
<keyword evidence="3 7" id="KW-0418">Kinase</keyword>
<evidence type="ECO:0000256" key="1">
    <source>
        <dbReference type="ARBA" id="ARBA00022679"/>
    </source>
</evidence>
<keyword evidence="1 7" id="KW-0808">Transferase</keyword>
<proteinExistence type="predicted"/>
<dbReference type="PROSITE" id="PS00107">
    <property type="entry name" value="PROTEIN_KINASE_ATP"/>
    <property type="match status" value="1"/>
</dbReference>
<evidence type="ECO:0000313" key="7">
    <source>
        <dbReference type="EMBL" id="ADV66962.1"/>
    </source>
</evidence>
<gene>
    <name evidence="7" type="ordered locus">Deima_1311</name>
</gene>
<name>E8U7C3_DEIML</name>
<dbReference type="STRING" id="709986.Deima_1311"/>
<dbReference type="Proteomes" id="UP000008635">
    <property type="component" value="Chromosome"/>
</dbReference>
<dbReference type="EMBL" id="CP002454">
    <property type="protein sequence ID" value="ADV66962.1"/>
    <property type="molecule type" value="Genomic_DNA"/>
</dbReference>
<dbReference type="InterPro" id="IPR018391">
    <property type="entry name" value="PQQ_b-propeller_rpt"/>
</dbReference>
<dbReference type="Gene3D" id="1.10.510.10">
    <property type="entry name" value="Transferase(Phosphotransferase) domain 1"/>
    <property type="match status" value="1"/>
</dbReference>
<dbReference type="SUPFAM" id="SSF56112">
    <property type="entry name" value="Protein kinase-like (PK-like)"/>
    <property type="match status" value="1"/>
</dbReference>
<dbReference type="PROSITE" id="PS00109">
    <property type="entry name" value="PROTEIN_KINASE_TYR"/>
    <property type="match status" value="1"/>
</dbReference>
<evidence type="ECO:0000259" key="6">
    <source>
        <dbReference type="PROSITE" id="PS50011"/>
    </source>
</evidence>
<organism evidence="7 8">
    <name type="scientific">Deinococcus maricopensis (strain DSM 21211 / LMG 22137 / NRRL B-23946 / LB-34)</name>
    <dbReference type="NCBI Taxonomy" id="709986"/>
    <lineage>
        <taxon>Bacteria</taxon>
        <taxon>Thermotogati</taxon>
        <taxon>Deinococcota</taxon>
        <taxon>Deinococci</taxon>
        <taxon>Deinococcales</taxon>
        <taxon>Deinococcaceae</taxon>
        <taxon>Deinococcus</taxon>
    </lineage>
</organism>
<dbReference type="AlphaFoldDB" id="E8U7C3"/>
<dbReference type="PANTHER" id="PTHR43289">
    <property type="entry name" value="MITOGEN-ACTIVATED PROTEIN KINASE KINASE KINASE 20-RELATED"/>
    <property type="match status" value="1"/>
</dbReference>
<dbReference type="HOGENOM" id="CLU_020359_0_0_0"/>
<dbReference type="InterPro" id="IPR008266">
    <property type="entry name" value="Tyr_kinase_AS"/>
</dbReference>
<evidence type="ECO:0000256" key="2">
    <source>
        <dbReference type="ARBA" id="ARBA00022741"/>
    </source>
</evidence>
<dbReference type="GO" id="GO:0004683">
    <property type="term" value="F:calcium/calmodulin-dependent protein kinase activity"/>
    <property type="evidence" value="ECO:0007669"/>
    <property type="project" value="UniProtKB-EC"/>
</dbReference>
<dbReference type="SUPFAM" id="SSF50998">
    <property type="entry name" value="Quinoprotein alcohol dehydrogenase-like"/>
    <property type="match status" value="2"/>
</dbReference>
<dbReference type="PROSITE" id="PS50011">
    <property type="entry name" value="PROTEIN_KINASE_DOM"/>
    <property type="match status" value="1"/>
</dbReference>
<evidence type="ECO:0000256" key="4">
    <source>
        <dbReference type="ARBA" id="ARBA00022840"/>
    </source>
</evidence>
<dbReference type="EC" id="2.7.11.17" evidence="7"/>
<evidence type="ECO:0000313" key="8">
    <source>
        <dbReference type="Proteomes" id="UP000008635"/>
    </source>
</evidence>
<protein>
    <submittedName>
        <fullName evidence="7">Serine/threonine protein kinase</fullName>
        <ecNumber evidence="7">2.7.11.17</ecNumber>
    </submittedName>
</protein>
<dbReference type="Pfam" id="PF00069">
    <property type="entry name" value="Pkinase"/>
    <property type="match status" value="1"/>
</dbReference>
<reference evidence="8" key="2">
    <citation type="submission" date="2011-01" db="EMBL/GenBank/DDBJ databases">
        <title>The complete genome of Deinococcus maricopensis DSM 21211.</title>
        <authorList>
            <consortium name="US DOE Joint Genome Institute (JGI-PGF)"/>
            <person name="Lucas S."/>
            <person name="Copeland A."/>
            <person name="Lapidus A."/>
            <person name="Goodwin L."/>
            <person name="Pitluck S."/>
            <person name="Kyrpides N."/>
            <person name="Mavromatis K."/>
            <person name="Pagani I."/>
            <person name="Ivanova N."/>
            <person name="Ovchinnikova G."/>
            <person name="Zeytun A."/>
            <person name="Detter J.C."/>
            <person name="Han C."/>
            <person name="Land M."/>
            <person name="Hauser L."/>
            <person name="Markowitz V."/>
            <person name="Cheng J.-F."/>
            <person name="Hugenholtz P."/>
            <person name="Woyke T."/>
            <person name="Wu D."/>
            <person name="Pukall R."/>
            <person name="Gehrich-Schroeter G."/>
            <person name="Brambilla E."/>
            <person name="Klenk H.-P."/>
            <person name="Eisen J.A."/>
        </authorList>
    </citation>
    <scope>NUCLEOTIDE SEQUENCE [LARGE SCALE GENOMIC DNA]</scope>
    <source>
        <strain evidence="8">DSM 21211 / LMG 22137 / NRRL B-23946 / LB-34</strain>
    </source>
</reference>
<dbReference type="InterPro" id="IPR002372">
    <property type="entry name" value="PQQ_rpt_dom"/>
</dbReference>
<dbReference type="eggNOG" id="COG0515">
    <property type="taxonomic scope" value="Bacteria"/>
</dbReference>
<evidence type="ECO:0000256" key="5">
    <source>
        <dbReference type="PROSITE-ProRule" id="PRU10141"/>
    </source>
</evidence>
<dbReference type="InterPro" id="IPR000719">
    <property type="entry name" value="Prot_kinase_dom"/>
</dbReference>
<keyword evidence="8" id="KW-1185">Reference proteome</keyword>
<dbReference type="Gene3D" id="3.30.200.20">
    <property type="entry name" value="Phosphorylase Kinase, domain 1"/>
    <property type="match status" value="1"/>
</dbReference>
<dbReference type="eggNOG" id="COG1520">
    <property type="taxonomic scope" value="Bacteria"/>
</dbReference>
<dbReference type="InterPro" id="IPR011047">
    <property type="entry name" value="Quinoprotein_ADH-like_sf"/>
</dbReference>
<feature type="binding site" evidence="5">
    <location>
        <position position="41"/>
    </location>
    <ligand>
        <name>ATP</name>
        <dbReference type="ChEBI" id="CHEBI:30616"/>
    </ligand>
</feature>
<dbReference type="GO" id="GO:0005524">
    <property type="term" value="F:ATP binding"/>
    <property type="evidence" value="ECO:0007669"/>
    <property type="project" value="UniProtKB-UniRule"/>
</dbReference>
<dbReference type="RefSeq" id="WP_013556467.1">
    <property type="nucleotide sequence ID" value="NC_014958.1"/>
</dbReference>
<evidence type="ECO:0000256" key="3">
    <source>
        <dbReference type="ARBA" id="ARBA00022777"/>
    </source>
</evidence>
<dbReference type="Gene3D" id="2.130.10.10">
    <property type="entry name" value="YVTN repeat-like/Quinoprotein amine dehydrogenase"/>
    <property type="match status" value="2"/>
</dbReference>
<sequence length="646" mass="69955">MDLLDARLDQRYVLQDLLGEGGSAKVYRAHDERLGRDVAVKILHDHVHPADRTRFEREIRTLARLAHPGVVSILDLGTFEGRTFFSMPLLSGGPLSTLGPLEDTPESAEVFLDAATLIAQALHHLHDRGLVHRDLTPNNILLDAHRTPRVMDFGLVSSGMSEHTLHLTRSGVTLGTPQYMAPEQARGVNVGPHSDLYALGAVLYRVACGSPPFVGDNDQSVLYQHVYELPDDPRLHNPAVPDEIARLILTLLAKKPEARPESGLRLARQLQRARDLLRRAHSSGQYRGGRARGGEHLGGPLSPGALQEAWAVPLGGEVTWPAAVTGSGPLVTVGTRQGQLAVVNVSGDLHATYTARDEVTAPATFHEGTLVYGAWDGTLRRVRVQDSHELWRHQTRAEITGTPTPWGGRYLVTSRDGHLHSVDGDSGELAWAYRTGGPIAASPVVWGSNVFIADEDGWLHALDATTGTPVFKTQLGTVHATPALAPRGRGEAVLIVPTWNGEVHALHLQVRQGRAHLAADEPLLWTYDVEGEVWASPATAEGLVVIAAWDGQVRALRVLDGEEVWTHRASGRVTASPVISDGHVFLATEDGELSALTLTRGQVRWRALHPTGVQATPLVSDGALYVAFMDGTLRAYREATGQPLTT</sequence>
<dbReference type="OrthoDB" id="9788659at2"/>
<dbReference type="SMART" id="SM00564">
    <property type="entry name" value="PQQ"/>
    <property type="match status" value="8"/>
</dbReference>
<keyword evidence="7" id="KW-0723">Serine/threonine-protein kinase</keyword>
<dbReference type="CDD" id="cd14014">
    <property type="entry name" value="STKc_PknB_like"/>
    <property type="match status" value="1"/>
</dbReference>
<keyword evidence="4 5" id="KW-0067">ATP-binding</keyword>
<dbReference type="InterPro" id="IPR017441">
    <property type="entry name" value="Protein_kinase_ATP_BS"/>
</dbReference>
<feature type="domain" description="Protein kinase" evidence="6">
    <location>
        <begin position="12"/>
        <end position="277"/>
    </location>
</feature>
<dbReference type="InterPro" id="IPR011009">
    <property type="entry name" value="Kinase-like_dom_sf"/>
</dbReference>
<dbReference type="Pfam" id="PF13360">
    <property type="entry name" value="PQQ_2"/>
    <property type="match status" value="2"/>
</dbReference>
<keyword evidence="2 5" id="KW-0547">Nucleotide-binding</keyword>
<dbReference type="PANTHER" id="PTHR43289:SF34">
    <property type="entry name" value="SERINE_THREONINE-PROTEIN KINASE YBDM-RELATED"/>
    <property type="match status" value="1"/>
</dbReference>